<dbReference type="PANTHER" id="PTHR10334">
    <property type="entry name" value="CYSTEINE-RICH SECRETORY PROTEIN-RELATED"/>
    <property type="match status" value="1"/>
</dbReference>
<accession>A0A8N4EZ54</accession>
<dbReference type="Gene3D" id="3.40.33.10">
    <property type="entry name" value="CAP"/>
    <property type="match status" value="1"/>
</dbReference>
<keyword evidence="5" id="KW-0568">Pathogenesis-related protein</keyword>
<evidence type="ECO:0000256" key="5">
    <source>
        <dbReference type="ARBA" id="ARBA00023265"/>
    </source>
</evidence>
<dbReference type="GO" id="GO:0005576">
    <property type="term" value="C:extracellular region"/>
    <property type="evidence" value="ECO:0007669"/>
    <property type="project" value="InterPro"/>
</dbReference>
<dbReference type="CDD" id="cd05381">
    <property type="entry name" value="CAP_PR-1"/>
    <property type="match status" value="1"/>
</dbReference>
<protein>
    <submittedName>
        <fullName evidence="9">Pathogenesis-related protein PRB1-3-like</fullName>
    </submittedName>
</protein>
<dbReference type="SMART" id="SM00198">
    <property type="entry name" value="SCP"/>
    <property type="match status" value="1"/>
</dbReference>
<evidence type="ECO:0000256" key="4">
    <source>
        <dbReference type="ARBA" id="ARBA00023157"/>
    </source>
</evidence>
<evidence type="ECO:0000313" key="8">
    <source>
        <dbReference type="Proteomes" id="UP000504607"/>
    </source>
</evidence>
<gene>
    <name evidence="9" type="primary">LOC105037067</name>
</gene>
<feature type="signal peptide" evidence="6">
    <location>
        <begin position="1"/>
        <end position="28"/>
    </location>
</feature>
<organism evidence="8 9">
    <name type="scientific">Elaeis guineensis var. tenera</name>
    <name type="common">Oil palm</name>
    <dbReference type="NCBI Taxonomy" id="51953"/>
    <lineage>
        <taxon>Eukaryota</taxon>
        <taxon>Viridiplantae</taxon>
        <taxon>Streptophyta</taxon>
        <taxon>Embryophyta</taxon>
        <taxon>Tracheophyta</taxon>
        <taxon>Spermatophyta</taxon>
        <taxon>Magnoliopsida</taxon>
        <taxon>Liliopsida</taxon>
        <taxon>Arecaceae</taxon>
        <taxon>Arecoideae</taxon>
        <taxon>Cocoseae</taxon>
        <taxon>Elaeidinae</taxon>
        <taxon>Elaeis</taxon>
    </lineage>
</organism>
<feature type="chain" id="PRO_5035475416" evidence="6">
    <location>
        <begin position="29"/>
        <end position="166"/>
    </location>
</feature>
<dbReference type="PROSITE" id="PS01010">
    <property type="entry name" value="CRISP_2"/>
    <property type="match status" value="1"/>
</dbReference>
<evidence type="ECO:0000256" key="6">
    <source>
        <dbReference type="SAM" id="SignalP"/>
    </source>
</evidence>
<name>A0A8N4EZ54_ELAGV</name>
<dbReference type="PROSITE" id="PS01009">
    <property type="entry name" value="CRISP_1"/>
    <property type="match status" value="1"/>
</dbReference>
<proteinExistence type="inferred from homology"/>
<dbReference type="Proteomes" id="UP000504607">
    <property type="component" value="Unplaced"/>
</dbReference>
<dbReference type="InterPro" id="IPR002413">
    <property type="entry name" value="V5_allergen-like"/>
</dbReference>
<keyword evidence="4" id="KW-1015">Disulfide bond</keyword>
<dbReference type="PRINTS" id="PR00838">
    <property type="entry name" value="V5ALLERGEN"/>
</dbReference>
<reference evidence="9" key="1">
    <citation type="submission" date="2025-08" db="UniProtKB">
        <authorList>
            <consortium name="RefSeq"/>
        </authorList>
    </citation>
    <scope>IDENTIFICATION</scope>
</reference>
<dbReference type="FunFam" id="3.40.33.10:FF:000006">
    <property type="entry name" value="Putative pathogenesis-related protein 1"/>
    <property type="match status" value="1"/>
</dbReference>
<evidence type="ECO:0000256" key="2">
    <source>
        <dbReference type="ARBA" id="ARBA00009923"/>
    </source>
</evidence>
<sequence length="166" mass="17914">RGKTKSSSNLPFVFAIAVSLGMIHTTIAQNSPEDFASPHNYARAAVGVGPVSWNDSVAAYAQDYANQRSGDCQLVHSDGSYGENLFGGSGADYMAADAVNSWVSEKQYHDYNSNTCADGQVCGHYTQVVWRDSTNIGCARVVCDNGGIFITCNYYPPGNFVGQRQY</sequence>
<dbReference type="InterPro" id="IPR014044">
    <property type="entry name" value="CAP_dom"/>
</dbReference>
<feature type="non-terminal residue" evidence="9">
    <location>
        <position position="1"/>
    </location>
</feature>
<dbReference type="InterPro" id="IPR035940">
    <property type="entry name" value="CAP_sf"/>
</dbReference>
<dbReference type="KEGG" id="egu:105037067"/>
<evidence type="ECO:0000313" key="9">
    <source>
        <dbReference type="RefSeq" id="XP_029118128.1"/>
    </source>
</evidence>
<dbReference type="OrthoDB" id="337038at2759"/>
<dbReference type="RefSeq" id="XP_029118128.1">
    <property type="nucleotide sequence ID" value="XM_029262295.1"/>
</dbReference>
<evidence type="ECO:0000259" key="7">
    <source>
        <dbReference type="SMART" id="SM00198"/>
    </source>
</evidence>
<dbReference type="GO" id="GO:0098542">
    <property type="term" value="P:defense response to other organism"/>
    <property type="evidence" value="ECO:0007669"/>
    <property type="project" value="UniProtKB-ARBA"/>
</dbReference>
<dbReference type="PRINTS" id="PR00837">
    <property type="entry name" value="V5TPXLIKE"/>
</dbReference>
<dbReference type="Pfam" id="PF00188">
    <property type="entry name" value="CAP"/>
    <property type="match status" value="1"/>
</dbReference>
<comment type="function">
    <text evidence="1">Probably involved in the defense reaction of plants against pathogens.</text>
</comment>
<dbReference type="SUPFAM" id="SSF55797">
    <property type="entry name" value="PR-1-like"/>
    <property type="match status" value="1"/>
</dbReference>
<keyword evidence="3 6" id="KW-0732">Signal</keyword>
<dbReference type="AlphaFoldDB" id="A0A8N4EZ54"/>
<evidence type="ECO:0000256" key="1">
    <source>
        <dbReference type="ARBA" id="ARBA00003143"/>
    </source>
</evidence>
<feature type="domain" description="SCP" evidence="7">
    <location>
        <begin position="30"/>
        <end position="162"/>
    </location>
</feature>
<dbReference type="InterPro" id="IPR018244">
    <property type="entry name" value="Allrgn_V5/Tpx1_CS"/>
</dbReference>
<keyword evidence="5" id="KW-0611">Plant defense</keyword>
<comment type="similarity">
    <text evidence="2">Belongs to the CRISP family.</text>
</comment>
<evidence type="ECO:0000256" key="3">
    <source>
        <dbReference type="ARBA" id="ARBA00022729"/>
    </source>
</evidence>
<keyword evidence="8" id="KW-1185">Reference proteome</keyword>
<dbReference type="InterPro" id="IPR001283">
    <property type="entry name" value="CRISP-related"/>
</dbReference>